<name>A0ABD3R2A3_9STRA</name>
<keyword evidence="3" id="KW-1185">Reference proteome</keyword>
<feature type="region of interest" description="Disordered" evidence="1">
    <location>
        <begin position="105"/>
        <end position="204"/>
    </location>
</feature>
<feature type="compositionally biased region" description="Polar residues" evidence="1">
    <location>
        <begin position="63"/>
        <end position="80"/>
    </location>
</feature>
<dbReference type="AlphaFoldDB" id="A0ABD3R2A3"/>
<organism evidence="2 3">
    <name type="scientific">Cyclostephanos tholiformis</name>
    <dbReference type="NCBI Taxonomy" id="382380"/>
    <lineage>
        <taxon>Eukaryota</taxon>
        <taxon>Sar</taxon>
        <taxon>Stramenopiles</taxon>
        <taxon>Ochrophyta</taxon>
        <taxon>Bacillariophyta</taxon>
        <taxon>Coscinodiscophyceae</taxon>
        <taxon>Thalassiosirophycidae</taxon>
        <taxon>Stephanodiscales</taxon>
        <taxon>Stephanodiscaceae</taxon>
        <taxon>Cyclostephanos</taxon>
    </lineage>
</organism>
<dbReference type="EMBL" id="JALLPB020000715">
    <property type="protein sequence ID" value="KAL3806870.1"/>
    <property type="molecule type" value="Genomic_DNA"/>
</dbReference>
<gene>
    <name evidence="2" type="ORF">ACHAXA_005268</name>
</gene>
<feature type="region of interest" description="Disordered" evidence="1">
    <location>
        <begin position="447"/>
        <end position="476"/>
    </location>
</feature>
<dbReference type="Proteomes" id="UP001530377">
    <property type="component" value="Unassembled WGS sequence"/>
</dbReference>
<feature type="compositionally biased region" description="Basic and acidic residues" evidence="1">
    <location>
        <begin position="25"/>
        <end position="49"/>
    </location>
</feature>
<feature type="compositionally biased region" description="Low complexity" evidence="1">
    <location>
        <begin position="137"/>
        <end position="156"/>
    </location>
</feature>
<comment type="caution">
    <text evidence="2">The sequence shown here is derived from an EMBL/GenBank/DDBJ whole genome shotgun (WGS) entry which is preliminary data.</text>
</comment>
<evidence type="ECO:0000256" key="1">
    <source>
        <dbReference type="SAM" id="MobiDB-lite"/>
    </source>
</evidence>
<protein>
    <submittedName>
        <fullName evidence="2">Uncharacterized protein</fullName>
    </submittedName>
</protein>
<feature type="compositionally biased region" description="Polar residues" evidence="1">
    <location>
        <begin position="256"/>
        <end position="271"/>
    </location>
</feature>
<proteinExistence type="predicted"/>
<evidence type="ECO:0000313" key="3">
    <source>
        <dbReference type="Proteomes" id="UP001530377"/>
    </source>
</evidence>
<feature type="compositionally biased region" description="Polar residues" evidence="1">
    <location>
        <begin position="180"/>
        <end position="193"/>
    </location>
</feature>
<sequence length="506" mass="55218">MRAAPSNRSRHHKDELYHISPIRSESSRELILIDERGTQLPRSRSESDQRNPLGRSDNRARSESLQSHDANAAFSSVSTANVCQSAASSRKLVVDIRRSDLGYVSVKSSEESASSGRRVTNASDDEGYEQRETENGTTSPSSWSLTTTNTRSRSSSGFNIRDALGSSSHLSLKGSRRSSTQASVSFAENSEGSFKNIGPSRSDDSHYLRSLDVSATSRHSTISSVSDFALGMSERSSESNSRRSVRFYSDQESDHQITNSSVAPTHSTNIKDNVHERPPRGPSSTTRATTRDGLELPWQARTLSQFVDFDPAASIATSHQSPAPSPPHRHIHLPVKGFSTSYELASMHKSMLTESTEETYSMSAFTTDRSILTDNTSRAVVEAGSIMVATLNLESLSADDASILSESTAFMGKQLSSIRSAKDDGAIAQPSKNESVIGMIVKFSSPKRRAEPKLNTEKKSSETKRMDPSSSPVTQISMACDQSQVSGMGTGMCKGQKSHLHQYFRR</sequence>
<feature type="compositionally biased region" description="Low complexity" evidence="1">
    <location>
        <begin position="164"/>
        <end position="179"/>
    </location>
</feature>
<feature type="region of interest" description="Disordered" evidence="1">
    <location>
        <begin position="231"/>
        <end position="294"/>
    </location>
</feature>
<feature type="region of interest" description="Disordered" evidence="1">
    <location>
        <begin position="1"/>
        <end position="80"/>
    </location>
</feature>
<accession>A0ABD3R2A3</accession>
<feature type="compositionally biased region" description="Low complexity" evidence="1">
    <location>
        <begin position="105"/>
        <end position="115"/>
    </location>
</feature>
<evidence type="ECO:0000313" key="2">
    <source>
        <dbReference type="EMBL" id="KAL3806870.1"/>
    </source>
</evidence>
<reference evidence="2 3" key="1">
    <citation type="submission" date="2024-10" db="EMBL/GenBank/DDBJ databases">
        <title>Updated reference genomes for cyclostephanoid diatoms.</title>
        <authorList>
            <person name="Roberts W.R."/>
            <person name="Alverson A.J."/>
        </authorList>
    </citation>
    <scope>NUCLEOTIDE SEQUENCE [LARGE SCALE GENOMIC DNA]</scope>
    <source>
        <strain evidence="2 3">AJA228-03</strain>
    </source>
</reference>
<feature type="compositionally biased region" description="Basic and acidic residues" evidence="1">
    <location>
        <begin position="448"/>
        <end position="467"/>
    </location>
</feature>